<reference evidence="2 3" key="1">
    <citation type="journal article" date="2020" name="ISME J.">
        <title>Uncovering the hidden diversity of litter-decomposition mechanisms in mushroom-forming fungi.</title>
        <authorList>
            <person name="Floudas D."/>
            <person name="Bentzer J."/>
            <person name="Ahren D."/>
            <person name="Johansson T."/>
            <person name="Persson P."/>
            <person name="Tunlid A."/>
        </authorList>
    </citation>
    <scope>NUCLEOTIDE SEQUENCE [LARGE SCALE GENOMIC DNA]</scope>
    <source>
        <strain evidence="2 3">CBS 175.51</strain>
    </source>
</reference>
<dbReference type="PANTHER" id="PTHR38847:SF1">
    <property type="entry name" value="PSEUDOURIDINE SYNTHASE RSUA_RLUA-LIKE DOMAIN-CONTAINING PROTEIN"/>
    <property type="match status" value="1"/>
</dbReference>
<keyword evidence="3" id="KW-1185">Reference proteome</keyword>
<sequence>MKSFIATAILLAGALQASAQSLTVISTTSGGNGCPQAAPPTISVTSSAISYTGPSTWAASTGPGVPITQSRANCQINVQVGIPANWRFRFASTSVPVTASTPSGNSATVTETYFFSASASVSGTGTSTITSTGPTTVTTPYSPATVWSPCGGTDAVNINTAIRAVGSAAGSIQVTGAVNTPIIWETC</sequence>
<dbReference type="OrthoDB" id="152248at2759"/>
<dbReference type="InterPro" id="IPR025649">
    <property type="entry name" value="DUF4360"/>
</dbReference>
<feature type="signal peptide" evidence="1">
    <location>
        <begin position="1"/>
        <end position="19"/>
    </location>
</feature>
<accession>A0A8H5F1P7</accession>
<comment type="caution">
    <text evidence="2">The sequence shown here is derived from an EMBL/GenBank/DDBJ whole genome shotgun (WGS) entry which is preliminary data.</text>
</comment>
<evidence type="ECO:0008006" key="4">
    <source>
        <dbReference type="Google" id="ProtNLM"/>
    </source>
</evidence>
<dbReference type="AlphaFoldDB" id="A0A8H5F1P7"/>
<organism evidence="2 3">
    <name type="scientific">Ephemerocybe angulata</name>
    <dbReference type="NCBI Taxonomy" id="980116"/>
    <lineage>
        <taxon>Eukaryota</taxon>
        <taxon>Fungi</taxon>
        <taxon>Dikarya</taxon>
        <taxon>Basidiomycota</taxon>
        <taxon>Agaricomycotina</taxon>
        <taxon>Agaricomycetes</taxon>
        <taxon>Agaricomycetidae</taxon>
        <taxon>Agaricales</taxon>
        <taxon>Agaricineae</taxon>
        <taxon>Psathyrellaceae</taxon>
        <taxon>Ephemerocybe</taxon>
    </lineage>
</organism>
<proteinExistence type="predicted"/>
<dbReference type="EMBL" id="JAACJK010000169">
    <property type="protein sequence ID" value="KAF5320444.1"/>
    <property type="molecule type" value="Genomic_DNA"/>
</dbReference>
<evidence type="ECO:0000256" key="1">
    <source>
        <dbReference type="SAM" id="SignalP"/>
    </source>
</evidence>
<feature type="chain" id="PRO_5034777859" description="Secreted protein" evidence="1">
    <location>
        <begin position="20"/>
        <end position="187"/>
    </location>
</feature>
<evidence type="ECO:0000313" key="2">
    <source>
        <dbReference type="EMBL" id="KAF5320444.1"/>
    </source>
</evidence>
<evidence type="ECO:0000313" key="3">
    <source>
        <dbReference type="Proteomes" id="UP000541558"/>
    </source>
</evidence>
<keyword evidence="1" id="KW-0732">Signal</keyword>
<gene>
    <name evidence="2" type="ORF">D9611_010736</name>
</gene>
<protein>
    <recommendedName>
        <fullName evidence="4">Secreted protein</fullName>
    </recommendedName>
</protein>
<dbReference type="Pfam" id="PF14273">
    <property type="entry name" value="DUF4360"/>
    <property type="match status" value="1"/>
</dbReference>
<dbReference type="Proteomes" id="UP000541558">
    <property type="component" value="Unassembled WGS sequence"/>
</dbReference>
<dbReference type="PANTHER" id="PTHR38847">
    <property type="match status" value="1"/>
</dbReference>
<name>A0A8H5F1P7_9AGAR</name>